<dbReference type="InterPro" id="IPR005509">
    <property type="entry name" value="AfsA_hotdog_dom"/>
</dbReference>
<organism evidence="2 3">
    <name type="scientific">Microbacterium rhizomatis</name>
    <dbReference type="NCBI Taxonomy" id="1631477"/>
    <lineage>
        <taxon>Bacteria</taxon>
        <taxon>Bacillati</taxon>
        <taxon>Actinomycetota</taxon>
        <taxon>Actinomycetes</taxon>
        <taxon>Micrococcales</taxon>
        <taxon>Microbacteriaceae</taxon>
        <taxon>Microbacterium</taxon>
    </lineage>
</organism>
<keyword evidence="3" id="KW-1185">Reference proteome</keyword>
<accession>A0A5J5J3U1</accession>
<dbReference type="Pfam" id="PF03756">
    <property type="entry name" value="AfsA"/>
    <property type="match status" value="1"/>
</dbReference>
<proteinExistence type="predicted"/>
<evidence type="ECO:0000313" key="3">
    <source>
        <dbReference type="Proteomes" id="UP000325827"/>
    </source>
</evidence>
<dbReference type="RefSeq" id="WP_150447444.1">
    <property type="nucleotide sequence ID" value="NZ_VYSA01000001.1"/>
</dbReference>
<reference evidence="3" key="1">
    <citation type="submission" date="2019-09" db="EMBL/GenBank/DDBJ databases">
        <title>Mumia zhuanghuii sp. nov. isolated from the intestinal contents of plateau pika (Ochotona curzoniae) in the Qinghai-Tibet plateau of China.</title>
        <authorList>
            <person name="Tian Z."/>
        </authorList>
    </citation>
    <scope>NUCLEOTIDE SEQUENCE [LARGE SCALE GENOMIC DNA]</scope>
    <source>
        <strain evidence="3">JCM 30598</strain>
    </source>
</reference>
<evidence type="ECO:0000313" key="2">
    <source>
        <dbReference type="EMBL" id="KAA9110670.1"/>
    </source>
</evidence>
<dbReference type="AlphaFoldDB" id="A0A5J5J3U1"/>
<name>A0A5J5J3U1_9MICO</name>
<feature type="domain" description="A-factor biosynthesis hotdog" evidence="1">
    <location>
        <begin position="6"/>
        <end position="137"/>
    </location>
</feature>
<comment type="caution">
    <text evidence="2">The sequence shown here is derived from an EMBL/GenBank/DDBJ whole genome shotgun (WGS) entry which is preliminary data.</text>
</comment>
<protein>
    <recommendedName>
        <fullName evidence="1">A-factor biosynthesis hotdog domain-containing protein</fullName>
    </recommendedName>
</protein>
<evidence type="ECO:0000259" key="1">
    <source>
        <dbReference type="Pfam" id="PF03756"/>
    </source>
</evidence>
<dbReference type="EMBL" id="VYSA01000001">
    <property type="protein sequence ID" value="KAA9110670.1"/>
    <property type="molecule type" value="Genomic_DNA"/>
</dbReference>
<dbReference type="Proteomes" id="UP000325827">
    <property type="component" value="Unassembled WGS sequence"/>
</dbReference>
<sequence length="279" mass="30323">MIDQRAVHRTRDDEVFLVDAVVAGDRVSASGVISSGHSRMLRSGGRLPGILVLEIFRQAGFLMAHEAAGMPFGWHLVTSRVEMVWRAGPPHVASNSAFAFEVTGEVGVERRGGEPCYLQFTAELASAGRVIATGTIEAYSLAPDRYQALRRHALVAPHAHLVADTQSNDDGSPGRVVGWDDSDPFLFNRPGDHVVSMALIEAILAAAEAHSSGRPTSVEVEFLHFAERNSPVYLAPPQRRGGDDVWELHQDDRLIVRAFTRCDTPEMAPEQVSGDNPPS</sequence>
<dbReference type="OrthoDB" id="7838374at2"/>
<gene>
    <name evidence="2" type="ORF">F6B43_03175</name>
</gene>